<dbReference type="Proteomes" id="UP001295463">
    <property type="component" value="Chromosome"/>
</dbReference>
<dbReference type="InterPro" id="IPR003661">
    <property type="entry name" value="HisK_dim/P_dom"/>
</dbReference>
<evidence type="ECO:0000256" key="8">
    <source>
        <dbReference type="ARBA" id="ARBA00023012"/>
    </source>
</evidence>
<evidence type="ECO:0000256" key="1">
    <source>
        <dbReference type="ARBA" id="ARBA00000085"/>
    </source>
</evidence>
<keyword evidence="12" id="KW-1185">Reference proteome</keyword>
<dbReference type="InterPro" id="IPR036890">
    <property type="entry name" value="HATPase_C_sf"/>
</dbReference>
<evidence type="ECO:0000256" key="6">
    <source>
        <dbReference type="ARBA" id="ARBA00022777"/>
    </source>
</evidence>
<name>A0ABM9D8N4_9BACT</name>
<evidence type="ECO:0000259" key="10">
    <source>
        <dbReference type="PROSITE" id="PS50109"/>
    </source>
</evidence>
<evidence type="ECO:0000256" key="5">
    <source>
        <dbReference type="ARBA" id="ARBA00022741"/>
    </source>
</evidence>
<organism evidence="11 12">
    <name type="scientific">Trichlorobacter ammonificans</name>
    <dbReference type="NCBI Taxonomy" id="2916410"/>
    <lineage>
        <taxon>Bacteria</taxon>
        <taxon>Pseudomonadati</taxon>
        <taxon>Thermodesulfobacteriota</taxon>
        <taxon>Desulfuromonadia</taxon>
        <taxon>Geobacterales</taxon>
        <taxon>Geobacteraceae</taxon>
        <taxon>Trichlorobacter</taxon>
    </lineage>
</organism>
<evidence type="ECO:0000256" key="7">
    <source>
        <dbReference type="ARBA" id="ARBA00022840"/>
    </source>
</evidence>
<feature type="domain" description="Histidine kinase" evidence="10">
    <location>
        <begin position="187"/>
        <end position="433"/>
    </location>
</feature>
<dbReference type="InterPro" id="IPR036097">
    <property type="entry name" value="HisK_dim/P_sf"/>
</dbReference>
<evidence type="ECO:0000256" key="9">
    <source>
        <dbReference type="SAM" id="Coils"/>
    </source>
</evidence>
<keyword evidence="5" id="KW-0547">Nucleotide-binding</keyword>
<accession>A0ABM9D8N4</accession>
<evidence type="ECO:0000256" key="2">
    <source>
        <dbReference type="ARBA" id="ARBA00012438"/>
    </source>
</evidence>
<gene>
    <name evidence="11" type="ORF">GEAMG1_1741</name>
</gene>
<keyword evidence="6 11" id="KW-0418">Kinase</keyword>
<dbReference type="InterPro" id="IPR003594">
    <property type="entry name" value="HATPase_dom"/>
</dbReference>
<dbReference type="PANTHER" id="PTHR43065">
    <property type="entry name" value="SENSOR HISTIDINE KINASE"/>
    <property type="match status" value="1"/>
</dbReference>
<dbReference type="GO" id="GO:0004673">
    <property type="term" value="F:protein histidine kinase activity"/>
    <property type="evidence" value="ECO:0007669"/>
    <property type="project" value="UniProtKB-EC"/>
</dbReference>
<proteinExistence type="predicted"/>
<dbReference type="PROSITE" id="PS50109">
    <property type="entry name" value="HIS_KIN"/>
    <property type="match status" value="1"/>
</dbReference>
<dbReference type="PANTHER" id="PTHR43065:SF10">
    <property type="entry name" value="PEROXIDE STRESS-ACTIVATED HISTIDINE KINASE MAK3"/>
    <property type="match status" value="1"/>
</dbReference>
<dbReference type="CDD" id="cd00082">
    <property type="entry name" value="HisKA"/>
    <property type="match status" value="1"/>
</dbReference>
<evidence type="ECO:0000313" key="12">
    <source>
        <dbReference type="Proteomes" id="UP001295463"/>
    </source>
</evidence>
<evidence type="ECO:0000256" key="3">
    <source>
        <dbReference type="ARBA" id="ARBA00022553"/>
    </source>
</evidence>
<keyword evidence="9" id="KW-0175">Coiled coil</keyword>
<dbReference type="SUPFAM" id="SSF55874">
    <property type="entry name" value="ATPase domain of HSP90 chaperone/DNA topoisomerase II/histidine kinase"/>
    <property type="match status" value="1"/>
</dbReference>
<sequence length="435" mass="47381">MNETTPHISFVVGEEKHLSQIIGRSEIEPLLHGALATGISRAALLDADGLPFCEAGDPHPPSRPEPAAIRLPIRVEGEPQGTLLLEMEAVTPLFEAVAKVMQNALQLTVTNNLKRMLTTEVHTSVVQESYDQLVLTNRQLLESERRYRTLARELEQKVEERTAELRTAYNRLLQQEKLAAVGQLAAGMAHEINNPIGFIRSNLGSFSKYLNRLVEMLGVYRRLLEEESSTATIRTQASKRWNELKMDFVLEDSAVLLGQSVDGADRIARIVAELKGFTCLDGMEQNSIDLNLELEQVLASLAGNFPPDTKLTTDLQPLPLFTCHAPLVAQAFGNIIDNALKSRSSDLQLALHSRLEGDAIVISIADNGCGIPEADIPRIFDPFFTTRQVGSGTGMGLAVAREIIAGAGGSIEVTSRTGTDSGTTVLVRLPSSEKG</sequence>
<dbReference type="RefSeq" id="WP_305732389.1">
    <property type="nucleotide sequence ID" value="NZ_OW150024.1"/>
</dbReference>
<keyword evidence="3" id="KW-0597">Phosphoprotein</keyword>
<keyword evidence="7" id="KW-0067">ATP-binding</keyword>
<reference evidence="11 12" key="1">
    <citation type="submission" date="2022-03" db="EMBL/GenBank/DDBJ databases">
        <authorList>
            <person name="Koch H."/>
        </authorList>
    </citation>
    <scope>NUCLEOTIDE SEQUENCE [LARGE SCALE GENOMIC DNA]</scope>
    <source>
        <strain evidence="11 12">G1</strain>
    </source>
</reference>
<dbReference type="Pfam" id="PF02518">
    <property type="entry name" value="HATPase_c"/>
    <property type="match status" value="1"/>
</dbReference>
<dbReference type="InterPro" id="IPR005467">
    <property type="entry name" value="His_kinase_dom"/>
</dbReference>
<dbReference type="SMART" id="SM00387">
    <property type="entry name" value="HATPase_c"/>
    <property type="match status" value="1"/>
</dbReference>
<dbReference type="PRINTS" id="PR00344">
    <property type="entry name" value="BCTRLSENSOR"/>
</dbReference>
<comment type="catalytic activity">
    <reaction evidence="1">
        <text>ATP + protein L-histidine = ADP + protein N-phospho-L-histidine.</text>
        <dbReference type="EC" id="2.7.13.3"/>
    </reaction>
</comment>
<dbReference type="EC" id="2.7.13.3" evidence="2"/>
<keyword evidence="4 11" id="KW-0808">Transferase</keyword>
<evidence type="ECO:0000256" key="4">
    <source>
        <dbReference type="ARBA" id="ARBA00022679"/>
    </source>
</evidence>
<keyword evidence="8" id="KW-0902">Two-component regulatory system</keyword>
<evidence type="ECO:0000313" key="11">
    <source>
        <dbReference type="EMBL" id="CAH2031573.1"/>
    </source>
</evidence>
<dbReference type="Gene3D" id="1.10.287.130">
    <property type="match status" value="1"/>
</dbReference>
<dbReference type="CDD" id="cd00075">
    <property type="entry name" value="HATPase"/>
    <property type="match status" value="1"/>
</dbReference>
<dbReference type="InterPro" id="IPR004358">
    <property type="entry name" value="Sig_transdc_His_kin-like_C"/>
</dbReference>
<dbReference type="SUPFAM" id="SSF47384">
    <property type="entry name" value="Homodimeric domain of signal transducing histidine kinase"/>
    <property type="match status" value="1"/>
</dbReference>
<dbReference type="Gene3D" id="3.30.565.10">
    <property type="entry name" value="Histidine kinase-like ATPase, C-terminal domain"/>
    <property type="match status" value="1"/>
</dbReference>
<feature type="coiled-coil region" evidence="9">
    <location>
        <begin position="137"/>
        <end position="175"/>
    </location>
</feature>
<protein>
    <recommendedName>
        <fullName evidence="2">histidine kinase</fullName>
        <ecNumber evidence="2">2.7.13.3</ecNumber>
    </recommendedName>
</protein>
<dbReference type="EMBL" id="OW150024">
    <property type="protein sequence ID" value="CAH2031573.1"/>
    <property type="molecule type" value="Genomic_DNA"/>
</dbReference>